<keyword evidence="2" id="KW-1185">Reference proteome</keyword>
<gene>
    <name evidence="1" type="ORF">H7I41_16370</name>
</gene>
<evidence type="ECO:0000313" key="2">
    <source>
        <dbReference type="Proteomes" id="UP001140293"/>
    </source>
</evidence>
<evidence type="ECO:0000313" key="1">
    <source>
        <dbReference type="EMBL" id="MCV7171490.1"/>
    </source>
</evidence>
<dbReference type="RefSeq" id="WP_264013676.1">
    <property type="nucleotide sequence ID" value="NZ_JACKSJ010000133.1"/>
</dbReference>
<dbReference type="EMBL" id="JACKSJ010000133">
    <property type="protein sequence ID" value="MCV7171490.1"/>
    <property type="molecule type" value="Genomic_DNA"/>
</dbReference>
<sequence>MRSRRDDLDPQTALDRAFSLSRCGFGGVLTPAPADLRAAVTLAAEQHDERLARRIERFAAVDEGSFVWTRDGDGLFRLGRITGPYRYDGAAEAAAVDLVHVRACRWVDAPLSEPAVPPAVIATFERGGRNFQRTHDAGVAVQTQRIWDRATA</sequence>
<organism evidence="1 2">
    <name type="scientific">[Mycobacterium] manitobense</name>
    <dbReference type="NCBI Taxonomy" id="190147"/>
    <lineage>
        <taxon>Bacteria</taxon>
        <taxon>Bacillati</taxon>
        <taxon>Actinomycetota</taxon>
        <taxon>Actinomycetes</taxon>
        <taxon>Mycobacteriales</taxon>
        <taxon>Mycobacteriaceae</taxon>
        <taxon>Mycolicibacterium</taxon>
    </lineage>
</organism>
<proteinExistence type="predicted"/>
<comment type="caution">
    <text evidence="1">The sequence shown here is derived from an EMBL/GenBank/DDBJ whole genome shotgun (WGS) entry which is preliminary data.</text>
</comment>
<protein>
    <submittedName>
        <fullName evidence="1">GAF domain-containing protein</fullName>
    </submittedName>
</protein>
<dbReference type="AlphaFoldDB" id="A0A9X2YQ60"/>
<name>A0A9X2YQ60_9MYCO</name>
<dbReference type="Proteomes" id="UP001140293">
    <property type="component" value="Unassembled WGS sequence"/>
</dbReference>
<reference evidence="1" key="1">
    <citation type="submission" date="2020-07" db="EMBL/GenBank/DDBJ databases">
        <authorList>
            <person name="Pettersson B.M.F."/>
            <person name="Behra P.R.K."/>
            <person name="Ramesh M."/>
            <person name="Das S."/>
            <person name="Dasgupta S."/>
            <person name="Kirsebom L.A."/>
        </authorList>
    </citation>
    <scope>NUCLEOTIDE SEQUENCE</scope>
    <source>
        <strain evidence="1">DSM 44615</strain>
    </source>
</reference>
<accession>A0A9X2YQ60</accession>
<reference evidence="1" key="2">
    <citation type="journal article" date="2022" name="BMC Genomics">
        <title>Comparative genome analysis of mycobacteria focusing on tRNA and non-coding RNA.</title>
        <authorList>
            <person name="Behra P.R.K."/>
            <person name="Pettersson B.M.F."/>
            <person name="Ramesh M."/>
            <person name="Das S."/>
            <person name="Dasgupta S."/>
            <person name="Kirsebom L.A."/>
        </authorList>
    </citation>
    <scope>NUCLEOTIDE SEQUENCE</scope>
    <source>
        <strain evidence="1">DSM 44615</strain>
    </source>
</reference>